<evidence type="ECO:0000313" key="2">
    <source>
        <dbReference type="EMBL" id="MBT0654306.1"/>
    </source>
</evidence>
<name>A0ABS5SG15_9BACT</name>
<keyword evidence="3" id="KW-1185">Reference proteome</keyword>
<evidence type="ECO:0000256" key="1">
    <source>
        <dbReference type="SAM" id="Phobius"/>
    </source>
</evidence>
<dbReference type="EMBL" id="JAHCVK010000009">
    <property type="protein sequence ID" value="MBT0654306.1"/>
    <property type="molecule type" value="Genomic_DNA"/>
</dbReference>
<keyword evidence="1" id="KW-0472">Membrane</keyword>
<feature type="transmembrane region" description="Helical" evidence="1">
    <location>
        <begin position="38"/>
        <end position="69"/>
    </location>
</feature>
<keyword evidence="1" id="KW-1133">Transmembrane helix</keyword>
<feature type="transmembrane region" description="Helical" evidence="1">
    <location>
        <begin position="90"/>
        <end position="107"/>
    </location>
</feature>
<proteinExistence type="predicted"/>
<feature type="transmembrane region" description="Helical" evidence="1">
    <location>
        <begin position="12"/>
        <end position="32"/>
    </location>
</feature>
<dbReference type="RefSeq" id="WP_214176313.1">
    <property type="nucleotide sequence ID" value="NZ_JAHCVK010000009.1"/>
</dbReference>
<sequence length="108" mass="12139">MVMEFFEKLPRWVIVTSGVFLIGVIGAVDYLTGDYSVLVFYALPIFLVTWFARLWPGIALCFLAGVARFSADLSLTESGSHHIWNAVQDMMFLLIVAVLIAFLHRALE</sequence>
<dbReference type="Proteomes" id="UP000756860">
    <property type="component" value="Unassembled WGS sequence"/>
</dbReference>
<reference evidence="2 3" key="1">
    <citation type="submission" date="2021-05" db="EMBL/GenBank/DDBJ databases">
        <title>The draft genome of Geobacter luticola JCM 17780.</title>
        <authorList>
            <person name="Xu Z."/>
            <person name="Masuda Y."/>
            <person name="Itoh H."/>
            <person name="Senoo K."/>
        </authorList>
    </citation>
    <scope>NUCLEOTIDE SEQUENCE [LARGE SCALE GENOMIC DNA]</scope>
    <source>
        <strain evidence="2 3">JCM 17780</strain>
    </source>
</reference>
<keyword evidence="1" id="KW-0812">Transmembrane</keyword>
<evidence type="ECO:0000313" key="3">
    <source>
        <dbReference type="Proteomes" id="UP000756860"/>
    </source>
</evidence>
<organism evidence="2 3">
    <name type="scientific">Geomobilimonas luticola</name>
    <dbReference type="NCBI Taxonomy" id="1114878"/>
    <lineage>
        <taxon>Bacteria</taxon>
        <taxon>Pseudomonadati</taxon>
        <taxon>Thermodesulfobacteriota</taxon>
        <taxon>Desulfuromonadia</taxon>
        <taxon>Geobacterales</taxon>
        <taxon>Geobacteraceae</taxon>
        <taxon>Geomobilimonas</taxon>
    </lineage>
</organism>
<comment type="caution">
    <text evidence="2">The sequence shown here is derived from an EMBL/GenBank/DDBJ whole genome shotgun (WGS) entry which is preliminary data.</text>
</comment>
<gene>
    <name evidence="2" type="ORF">KI810_14675</name>
</gene>
<accession>A0ABS5SG15</accession>
<protein>
    <submittedName>
        <fullName evidence="2">Uncharacterized protein</fullName>
    </submittedName>
</protein>